<dbReference type="GO" id="GO:0070403">
    <property type="term" value="F:NAD+ binding"/>
    <property type="evidence" value="ECO:0007669"/>
    <property type="project" value="InterPro"/>
</dbReference>
<comment type="caution">
    <text evidence="2">The sequence shown here is derived from an EMBL/GenBank/DDBJ whole genome shotgun (WGS) entry which is preliminary data.</text>
</comment>
<feature type="domain" description="3-hydroxyacyl-CoA dehydrogenase NAD binding" evidence="1">
    <location>
        <begin position="5"/>
        <end position="45"/>
    </location>
</feature>
<dbReference type="SUPFAM" id="SSF51735">
    <property type="entry name" value="NAD(P)-binding Rossmann-fold domains"/>
    <property type="match status" value="1"/>
</dbReference>
<evidence type="ECO:0000313" key="3">
    <source>
        <dbReference type="Proteomes" id="UP000320766"/>
    </source>
</evidence>
<sequence>MAGLPKAVKDVDYVQECTAEDYNIKKSIFKDLDEFSPEDAILASSIIRHSLVRC</sequence>
<evidence type="ECO:0000313" key="2">
    <source>
        <dbReference type="EMBL" id="RZN66415.1"/>
    </source>
</evidence>
<evidence type="ECO:0000259" key="1">
    <source>
        <dbReference type="Pfam" id="PF02737"/>
    </source>
</evidence>
<gene>
    <name evidence="2" type="ORF">EF807_08525</name>
</gene>
<reference evidence="2 3" key="1">
    <citation type="journal article" date="2019" name="Nat. Microbiol.">
        <title>Wide diversity of methane and short-chain alkane metabolisms in uncultured archaea.</title>
        <authorList>
            <person name="Borrel G."/>
            <person name="Adam P.S."/>
            <person name="McKay L.J."/>
            <person name="Chen L.X."/>
            <person name="Sierra-Garcia I.N."/>
            <person name="Sieber C.M."/>
            <person name="Letourneur Q."/>
            <person name="Ghozlane A."/>
            <person name="Andersen G.L."/>
            <person name="Li W.J."/>
            <person name="Hallam S.J."/>
            <person name="Muyzer G."/>
            <person name="de Oliveira V.M."/>
            <person name="Inskeep W.P."/>
            <person name="Banfield J.F."/>
            <person name="Gribaldo S."/>
        </authorList>
    </citation>
    <scope>NUCLEOTIDE SEQUENCE [LARGE SCALE GENOMIC DNA]</scope>
    <source>
        <strain evidence="2">NM1b</strain>
    </source>
</reference>
<accession>A0A520KUM6</accession>
<dbReference type="InterPro" id="IPR036291">
    <property type="entry name" value="NAD(P)-bd_dom_sf"/>
</dbReference>
<dbReference type="Proteomes" id="UP000320766">
    <property type="component" value="Unassembled WGS sequence"/>
</dbReference>
<dbReference type="GO" id="GO:0006631">
    <property type="term" value="P:fatty acid metabolic process"/>
    <property type="evidence" value="ECO:0007669"/>
    <property type="project" value="InterPro"/>
</dbReference>
<proteinExistence type="predicted"/>
<name>A0A520KUM6_9EURY</name>
<dbReference type="AlphaFoldDB" id="A0A520KUM6"/>
<dbReference type="EMBL" id="RXIL01000162">
    <property type="protein sequence ID" value="RZN66415.1"/>
    <property type="molecule type" value="Genomic_DNA"/>
</dbReference>
<dbReference type="InterPro" id="IPR006176">
    <property type="entry name" value="3-OHacyl-CoA_DH_NAD-bd"/>
</dbReference>
<dbReference type="Gene3D" id="3.40.50.720">
    <property type="entry name" value="NAD(P)-binding Rossmann-like Domain"/>
    <property type="match status" value="1"/>
</dbReference>
<dbReference type="Pfam" id="PF02737">
    <property type="entry name" value="3HCDH_N"/>
    <property type="match status" value="1"/>
</dbReference>
<protein>
    <recommendedName>
        <fullName evidence="1">3-hydroxyacyl-CoA dehydrogenase NAD binding domain-containing protein</fullName>
    </recommendedName>
</protein>
<organism evidence="2 3">
    <name type="scientific">Candidatus Methanolliviera hydrocarbonicum</name>
    <dbReference type="NCBI Taxonomy" id="2491085"/>
    <lineage>
        <taxon>Archaea</taxon>
        <taxon>Methanobacteriati</taxon>
        <taxon>Methanobacteriota</taxon>
        <taxon>Candidatus Methanoliparia</taxon>
        <taxon>Candidatus Methanoliparales</taxon>
        <taxon>Candidatus Methanollivieraceae</taxon>
        <taxon>Candidatus Methanolliviera</taxon>
    </lineage>
</organism>